<reference evidence="1" key="1">
    <citation type="submission" date="2025-08" db="UniProtKB">
        <authorList>
            <consortium name="Ensembl"/>
        </authorList>
    </citation>
    <scope>IDENTIFICATION</scope>
</reference>
<dbReference type="AlphaFoldDB" id="A0A8C3HC84"/>
<reference evidence="1" key="2">
    <citation type="submission" date="2025-09" db="UniProtKB">
        <authorList>
            <consortium name="Ensembl"/>
        </authorList>
    </citation>
    <scope>IDENTIFICATION</scope>
</reference>
<dbReference type="Ensembl" id="ENSCPBT00000018750.1">
    <property type="protein sequence ID" value="ENSCPBP00000015840.1"/>
    <property type="gene ID" value="ENSCPBG00000011703.1"/>
</dbReference>
<keyword evidence="2" id="KW-1185">Reference proteome</keyword>
<name>A0A8C3HC84_CHRPI</name>
<protein>
    <submittedName>
        <fullName evidence="1">Uncharacterized protein</fullName>
    </submittedName>
</protein>
<evidence type="ECO:0000313" key="1">
    <source>
        <dbReference type="Ensembl" id="ENSCPBP00000015840.1"/>
    </source>
</evidence>
<organism evidence="1 2">
    <name type="scientific">Chrysemys picta bellii</name>
    <name type="common">Western painted turtle</name>
    <name type="synonym">Emys bellii</name>
    <dbReference type="NCBI Taxonomy" id="8478"/>
    <lineage>
        <taxon>Eukaryota</taxon>
        <taxon>Metazoa</taxon>
        <taxon>Chordata</taxon>
        <taxon>Craniata</taxon>
        <taxon>Vertebrata</taxon>
        <taxon>Euteleostomi</taxon>
        <taxon>Archelosauria</taxon>
        <taxon>Testudinata</taxon>
        <taxon>Testudines</taxon>
        <taxon>Cryptodira</taxon>
        <taxon>Durocryptodira</taxon>
        <taxon>Testudinoidea</taxon>
        <taxon>Emydidae</taxon>
        <taxon>Chrysemys</taxon>
    </lineage>
</organism>
<dbReference type="Proteomes" id="UP000694380">
    <property type="component" value="Unplaced"/>
</dbReference>
<proteinExistence type="predicted"/>
<sequence>MMKLWILIRHLSNSTNYYRNFPSYTLLSRHLTNILISSPYHPRCTIRMTYPQHTHQRCPPLLHMHLHPHRTGTLLWLIFIQRNLKHRNHPLTSNNSHCICRLRPTMGPNILLRCHRHYQPPLSHSICR</sequence>
<dbReference type="OMA" id="RGNSHHK"/>
<accession>A0A8C3HC84</accession>
<dbReference type="GeneTree" id="ENSGT01100000266084"/>
<evidence type="ECO:0000313" key="2">
    <source>
        <dbReference type="Proteomes" id="UP000694380"/>
    </source>
</evidence>